<sequence>MLIYIRSQRYPRKSTPPDSGTLEKGLHLLLFIALENYQYDPWKLINLSISVGIGVCFDGSPSFVILGFIAKAFEYTN</sequence>
<dbReference type="Proteomes" id="UP000237347">
    <property type="component" value="Unassembled WGS sequence"/>
</dbReference>
<proteinExistence type="predicted"/>
<gene>
    <name evidence="1" type="ORF">CFP56_020892</name>
</gene>
<keyword evidence="2" id="KW-1185">Reference proteome</keyword>
<organism evidence="1 2">
    <name type="scientific">Quercus suber</name>
    <name type="common">Cork oak</name>
    <dbReference type="NCBI Taxonomy" id="58331"/>
    <lineage>
        <taxon>Eukaryota</taxon>
        <taxon>Viridiplantae</taxon>
        <taxon>Streptophyta</taxon>
        <taxon>Embryophyta</taxon>
        <taxon>Tracheophyta</taxon>
        <taxon>Spermatophyta</taxon>
        <taxon>Magnoliopsida</taxon>
        <taxon>eudicotyledons</taxon>
        <taxon>Gunneridae</taxon>
        <taxon>Pentapetalae</taxon>
        <taxon>rosids</taxon>
        <taxon>fabids</taxon>
        <taxon>Fagales</taxon>
        <taxon>Fagaceae</taxon>
        <taxon>Quercus</taxon>
    </lineage>
</organism>
<dbReference type="EMBL" id="PKMF04000324">
    <property type="protein sequence ID" value="KAK7837688.1"/>
    <property type="molecule type" value="Genomic_DNA"/>
</dbReference>
<evidence type="ECO:0000313" key="2">
    <source>
        <dbReference type="Proteomes" id="UP000237347"/>
    </source>
</evidence>
<comment type="caution">
    <text evidence="1">The sequence shown here is derived from an EMBL/GenBank/DDBJ whole genome shotgun (WGS) entry which is preliminary data.</text>
</comment>
<dbReference type="AlphaFoldDB" id="A0AAW0KGK2"/>
<evidence type="ECO:0000313" key="1">
    <source>
        <dbReference type="EMBL" id="KAK7837688.1"/>
    </source>
</evidence>
<reference evidence="1 2" key="1">
    <citation type="journal article" date="2018" name="Sci. Data">
        <title>The draft genome sequence of cork oak.</title>
        <authorList>
            <person name="Ramos A.M."/>
            <person name="Usie A."/>
            <person name="Barbosa P."/>
            <person name="Barros P.M."/>
            <person name="Capote T."/>
            <person name="Chaves I."/>
            <person name="Simoes F."/>
            <person name="Abreu I."/>
            <person name="Carrasquinho I."/>
            <person name="Faro C."/>
            <person name="Guimaraes J.B."/>
            <person name="Mendonca D."/>
            <person name="Nobrega F."/>
            <person name="Rodrigues L."/>
            <person name="Saibo N.J.M."/>
            <person name="Varela M.C."/>
            <person name="Egas C."/>
            <person name="Matos J."/>
            <person name="Miguel C.M."/>
            <person name="Oliveira M.M."/>
            <person name="Ricardo C.P."/>
            <person name="Goncalves S."/>
        </authorList>
    </citation>
    <scope>NUCLEOTIDE SEQUENCE [LARGE SCALE GENOMIC DNA]</scope>
    <source>
        <strain evidence="2">cv. HL8</strain>
    </source>
</reference>
<protein>
    <submittedName>
        <fullName evidence="1">Uncharacterized protein</fullName>
    </submittedName>
</protein>
<accession>A0AAW0KGK2</accession>
<name>A0AAW0KGK2_QUESU</name>